<name>A0A5M9GPN2_9BACI</name>
<keyword evidence="6" id="KW-1185">Reference proteome</keyword>
<evidence type="ECO:0000313" key="4">
    <source>
        <dbReference type="Proteomes" id="UP000194422"/>
    </source>
</evidence>
<proteinExistence type="predicted"/>
<gene>
    <name evidence="3" type="ORF">BACERE00174_04650</name>
    <name evidence="1" type="ORF">FYW06_17610</name>
    <name evidence="2" type="ORF">P6U22_20965</name>
</gene>
<evidence type="ECO:0000313" key="5">
    <source>
        <dbReference type="Proteomes" id="UP000325411"/>
    </source>
</evidence>
<protein>
    <submittedName>
        <fullName evidence="2">PD-(D/E)XK nuclease family protein</fullName>
    </submittedName>
</protein>
<evidence type="ECO:0000313" key="3">
    <source>
        <dbReference type="EMBL" id="SME31313.1"/>
    </source>
</evidence>
<dbReference type="Proteomes" id="UP001221338">
    <property type="component" value="Unassembled WGS sequence"/>
</dbReference>
<reference evidence="2 6" key="3">
    <citation type="submission" date="2023-03" db="EMBL/GenBank/DDBJ databases">
        <title>Genetic diversity of Bacillus cereus sensu lato isolates from Slovenia.</title>
        <authorList>
            <person name="Abdelli M."/>
        </authorList>
    </citation>
    <scope>NUCLEOTIDE SEQUENCE [LARGE SCALE GENOMIC DNA]</scope>
    <source>
        <strain evidence="2 6">SIBC61B</strain>
    </source>
</reference>
<evidence type="ECO:0000313" key="6">
    <source>
        <dbReference type="Proteomes" id="UP001221338"/>
    </source>
</evidence>
<sequence length="331" mass="39529">MNKRPNLFSHGTSELSQDAFICWLAEWANPVYKETDECLYEAGIDFIRRIYDLHKKNFPAAIKEIKITKQFKGLDILIEINGNQAILIEDKTYTKEHSNQLKRYYEDVMKFKKYEENDLLPIYYKIGNQSDYSAVIDAKYMLFTRKQMLEFLQENIDRGVQDQIFLDYYFYLREIDQKYDSYKTLPLSEWKGEAWEGFYEELKQRGIEGQYGYVANPNGGFYALWWNEQEDNNCKQYLQLEEGRLCFKIHVADKDRRKELRDKWSKALIERSHNYSFNVEKPRFGNGRYMTVAVVRDYRVEDGQGRIDILGTMEVLGEIEKFLKMINVIVK</sequence>
<evidence type="ECO:0000313" key="2">
    <source>
        <dbReference type="EMBL" id="MDG0943623.1"/>
    </source>
</evidence>
<dbReference type="EMBL" id="JARPRV010000015">
    <property type="protein sequence ID" value="MDG0943623.1"/>
    <property type="molecule type" value="Genomic_DNA"/>
</dbReference>
<reference evidence="3 4" key="1">
    <citation type="submission" date="2017-04" db="EMBL/GenBank/DDBJ databases">
        <authorList>
            <person name="Criscuolo A."/>
        </authorList>
    </citation>
    <scope>NUCLEOTIDE SEQUENCE [LARGE SCALE GENOMIC DNA]</scope>
    <source>
        <strain evidence="3">16-00174</strain>
    </source>
</reference>
<dbReference type="InterPro" id="IPR029470">
    <property type="entry name" value="PDDEXK_4"/>
</dbReference>
<accession>A0A5M9GPN2</accession>
<reference evidence="1 5" key="2">
    <citation type="submission" date="2019-09" db="EMBL/GenBank/DDBJ databases">
        <authorList>
            <person name="Geng P."/>
            <person name="Wan X."/>
            <person name="Zhou G."/>
            <person name="Yuan Z."/>
            <person name="Hu X."/>
        </authorList>
    </citation>
    <scope>NUCLEOTIDE SEQUENCE [LARGE SCALE GENOMIC DNA]</scope>
    <source>
        <strain evidence="1 5">EFR-4</strain>
    </source>
</reference>
<organism evidence="1 5">
    <name type="scientific">Bacillus paranthracis</name>
    <dbReference type="NCBI Taxonomy" id="2026186"/>
    <lineage>
        <taxon>Bacteria</taxon>
        <taxon>Bacillati</taxon>
        <taxon>Bacillota</taxon>
        <taxon>Bacilli</taxon>
        <taxon>Bacillales</taxon>
        <taxon>Bacillaceae</taxon>
        <taxon>Bacillus</taxon>
        <taxon>Bacillus cereus group</taxon>
    </lineage>
</organism>
<dbReference type="AlphaFoldDB" id="A0A5M9GPN2"/>
<dbReference type="EMBL" id="FWYW01000090">
    <property type="protein sequence ID" value="SME31313.1"/>
    <property type="molecule type" value="Genomic_DNA"/>
</dbReference>
<dbReference type="Proteomes" id="UP000325411">
    <property type="component" value="Unassembled WGS sequence"/>
</dbReference>
<dbReference type="Pfam" id="PF14281">
    <property type="entry name" value="PDDEXK_4"/>
    <property type="match status" value="1"/>
</dbReference>
<dbReference type="EMBL" id="VXCE01000011">
    <property type="protein sequence ID" value="KAA8476692.1"/>
    <property type="molecule type" value="Genomic_DNA"/>
</dbReference>
<comment type="caution">
    <text evidence="1">The sequence shown here is derived from an EMBL/GenBank/DDBJ whole genome shotgun (WGS) entry which is preliminary data.</text>
</comment>
<evidence type="ECO:0000313" key="1">
    <source>
        <dbReference type="EMBL" id="KAA8476692.1"/>
    </source>
</evidence>
<dbReference type="RefSeq" id="WP_001042632.1">
    <property type="nucleotide sequence ID" value="NZ_CP040880.1"/>
</dbReference>
<dbReference type="Proteomes" id="UP000194422">
    <property type="component" value="Unassembled WGS sequence"/>
</dbReference>